<dbReference type="AlphaFoldDB" id="A0A9J5XSL9"/>
<evidence type="ECO:0000256" key="1">
    <source>
        <dbReference type="SAM" id="Coils"/>
    </source>
</evidence>
<keyword evidence="3" id="KW-1185">Reference proteome</keyword>
<dbReference type="SUPFAM" id="SSF56219">
    <property type="entry name" value="DNase I-like"/>
    <property type="match status" value="1"/>
</dbReference>
<dbReference type="InterPro" id="IPR036691">
    <property type="entry name" value="Endo/exonu/phosph_ase_sf"/>
</dbReference>
<comment type="caution">
    <text evidence="2">The sequence shown here is derived from an EMBL/GenBank/DDBJ whole genome shotgun (WGS) entry which is preliminary data.</text>
</comment>
<dbReference type="Proteomes" id="UP000824120">
    <property type="component" value="Chromosome 8"/>
</dbReference>
<dbReference type="Gene3D" id="3.60.10.10">
    <property type="entry name" value="Endonuclease/exonuclease/phosphatase"/>
    <property type="match status" value="1"/>
</dbReference>
<evidence type="ECO:0000313" key="3">
    <source>
        <dbReference type="Proteomes" id="UP000824120"/>
    </source>
</evidence>
<dbReference type="EMBL" id="JACXVP010000008">
    <property type="protein sequence ID" value="KAG5590300.1"/>
    <property type="molecule type" value="Genomic_DNA"/>
</dbReference>
<dbReference type="PANTHER" id="PTHR33116">
    <property type="entry name" value="REVERSE TRANSCRIPTASE ZINC-BINDING DOMAIN-CONTAINING PROTEIN-RELATED-RELATED"/>
    <property type="match status" value="1"/>
</dbReference>
<feature type="coiled-coil region" evidence="1">
    <location>
        <begin position="115"/>
        <end position="142"/>
    </location>
</feature>
<sequence>MIMSPDEKKGGKPHQIEKNWDFITCMDDCAMVDVVSTGLRFTWCNTRGKPYIIWKRLDRVFFNHQWTDLFSSSDIEHLASMGSNHTPMKCSSRSLGRGILGEQHVEISIETQEFKQKVEHMADYIDNEIDNLKEQLHKAQAEHTKWLKFEESILRQKDNIRWLEEGGANTKYFHAIINEKKRRLNIQRIQNRKGNGLMKSLEAIIGKLQDYQKCSGQLIDTDKSCFLVGKNATTNQILRIKDITGYMQEKFPITYLGCPLYIGRQLTTYYGDMVNKIIKRITGSHGKNLSQGGRFVLMKHMLHSLHIHLLSVVESPKEVFDEVERHMDRFFWGSLEGKQKYHWSAWDKMSYPNDERGLGLRRLQDVSESMFISPIAKPIMPTQSLI</sequence>
<keyword evidence="1" id="KW-0175">Coiled coil</keyword>
<proteinExistence type="predicted"/>
<name>A0A9J5XSL9_SOLCO</name>
<reference evidence="2 3" key="1">
    <citation type="submission" date="2020-09" db="EMBL/GenBank/DDBJ databases">
        <title>De no assembly of potato wild relative species, Solanum commersonii.</title>
        <authorList>
            <person name="Cho K."/>
        </authorList>
    </citation>
    <scope>NUCLEOTIDE SEQUENCE [LARGE SCALE GENOMIC DNA]</scope>
    <source>
        <strain evidence="2">LZ3.2</strain>
        <tissue evidence="2">Leaf</tissue>
    </source>
</reference>
<evidence type="ECO:0000313" key="2">
    <source>
        <dbReference type="EMBL" id="KAG5590300.1"/>
    </source>
</evidence>
<organism evidence="2 3">
    <name type="scientific">Solanum commersonii</name>
    <name type="common">Commerson's wild potato</name>
    <name type="synonym">Commerson's nightshade</name>
    <dbReference type="NCBI Taxonomy" id="4109"/>
    <lineage>
        <taxon>Eukaryota</taxon>
        <taxon>Viridiplantae</taxon>
        <taxon>Streptophyta</taxon>
        <taxon>Embryophyta</taxon>
        <taxon>Tracheophyta</taxon>
        <taxon>Spermatophyta</taxon>
        <taxon>Magnoliopsida</taxon>
        <taxon>eudicotyledons</taxon>
        <taxon>Gunneridae</taxon>
        <taxon>Pentapetalae</taxon>
        <taxon>asterids</taxon>
        <taxon>lamiids</taxon>
        <taxon>Solanales</taxon>
        <taxon>Solanaceae</taxon>
        <taxon>Solanoideae</taxon>
        <taxon>Solaneae</taxon>
        <taxon>Solanum</taxon>
    </lineage>
</organism>
<accession>A0A9J5XSL9</accession>
<gene>
    <name evidence="2" type="ORF">H5410_040814</name>
</gene>
<protein>
    <submittedName>
        <fullName evidence="2">Uncharacterized protein</fullName>
    </submittedName>
</protein>
<dbReference type="PANTHER" id="PTHR33116:SF67">
    <property type="entry name" value="REVERSE TRANSCRIPTASE"/>
    <property type="match status" value="1"/>
</dbReference>
<dbReference type="OrthoDB" id="1304924at2759"/>